<accession>A0A844WG42</accession>
<dbReference type="PANTHER" id="PTHR43798">
    <property type="entry name" value="MONOACYLGLYCEROL LIPASE"/>
    <property type="match status" value="1"/>
</dbReference>
<dbReference type="InterPro" id="IPR029058">
    <property type="entry name" value="AB_hydrolase_fold"/>
</dbReference>
<dbReference type="Gene3D" id="3.40.50.1820">
    <property type="entry name" value="alpha/beta hydrolase"/>
    <property type="match status" value="1"/>
</dbReference>
<organism evidence="2 3">
    <name type="scientific">Pseudooceanicola pacificus</name>
    <dbReference type="NCBI Taxonomy" id="2676438"/>
    <lineage>
        <taxon>Bacteria</taxon>
        <taxon>Pseudomonadati</taxon>
        <taxon>Pseudomonadota</taxon>
        <taxon>Alphaproteobacteria</taxon>
        <taxon>Rhodobacterales</taxon>
        <taxon>Paracoccaceae</taxon>
        <taxon>Pseudooceanicola</taxon>
    </lineage>
</organism>
<keyword evidence="2" id="KW-0378">Hydrolase</keyword>
<gene>
    <name evidence="2" type="ORF">GLS40_16625</name>
</gene>
<dbReference type="InterPro" id="IPR000073">
    <property type="entry name" value="AB_hydrolase_1"/>
</dbReference>
<dbReference type="GO" id="GO:0047372">
    <property type="term" value="F:monoacylglycerol lipase activity"/>
    <property type="evidence" value="ECO:0007669"/>
    <property type="project" value="TreeGrafter"/>
</dbReference>
<sequence>MLDLPNTAIIKENAVRWGRIGSGPPLVAIHGTPFSSQVWRRIVPHFADRRTVYYFDLIGYGLSEKREGQDVSLAVQNELLAALFAEWGLERPDVLAHDFGGATALRAYYLNGLRYASLTIFDAVALAPWGSPFVQHVRRHEEAFSGMPDYMHTALLRAYLQTAAHKPLSDEALAIYSAPWLGPVGQPAFYRQIAQMDQRYTDEVEAQYSRMDCPVTVLWGQEDDWIPYSKGHELAGLISDRPLIPVPDAGHLVQEDCPECLVAEVLKSLGGR</sequence>
<dbReference type="GO" id="GO:0016020">
    <property type="term" value="C:membrane"/>
    <property type="evidence" value="ECO:0007669"/>
    <property type="project" value="TreeGrafter"/>
</dbReference>
<dbReference type="EMBL" id="WNXQ01000013">
    <property type="protein sequence ID" value="MWB79660.1"/>
    <property type="molecule type" value="Genomic_DNA"/>
</dbReference>
<feature type="domain" description="AB hydrolase-1" evidence="1">
    <location>
        <begin position="24"/>
        <end position="256"/>
    </location>
</feature>
<dbReference type="GO" id="GO:0046464">
    <property type="term" value="P:acylglycerol catabolic process"/>
    <property type="evidence" value="ECO:0007669"/>
    <property type="project" value="TreeGrafter"/>
</dbReference>
<evidence type="ECO:0000259" key="1">
    <source>
        <dbReference type="Pfam" id="PF00561"/>
    </source>
</evidence>
<dbReference type="SUPFAM" id="SSF53474">
    <property type="entry name" value="alpha/beta-Hydrolases"/>
    <property type="match status" value="1"/>
</dbReference>
<protein>
    <submittedName>
        <fullName evidence="2">Alpha/beta fold hydrolase</fullName>
    </submittedName>
</protein>
<name>A0A844WG42_9RHOB</name>
<evidence type="ECO:0000313" key="3">
    <source>
        <dbReference type="Proteomes" id="UP000443843"/>
    </source>
</evidence>
<reference evidence="2 3" key="1">
    <citation type="submission" date="2019-11" db="EMBL/GenBank/DDBJ databases">
        <title>Pseudooceanicola pacifica sp. nov., isolated from deep-sea sediment of the Pacific Ocean.</title>
        <authorList>
            <person name="Lyu L."/>
        </authorList>
    </citation>
    <scope>NUCLEOTIDE SEQUENCE [LARGE SCALE GENOMIC DNA]</scope>
    <source>
        <strain evidence="2 3">216_PA32_1</strain>
    </source>
</reference>
<dbReference type="AlphaFoldDB" id="A0A844WG42"/>
<comment type="caution">
    <text evidence="2">The sequence shown here is derived from an EMBL/GenBank/DDBJ whole genome shotgun (WGS) entry which is preliminary data.</text>
</comment>
<dbReference type="Proteomes" id="UP000443843">
    <property type="component" value="Unassembled WGS sequence"/>
</dbReference>
<dbReference type="InterPro" id="IPR050266">
    <property type="entry name" value="AB_hydrolase_sf"/>
</dbReference>
<proteinExistence type="predicted"/>
<dbReference type="RefSeq" id="WP_160383787.1">
    <property type="nucleotide sequence ID" value="NZ_WNXQ01000013.1"/>
</dbReference>
<dbReference type="PANTHER" id="PTHR43798:SF33">
    <property type="entry name" value="HYDROLASE, PUTATIVE (AFU_ORTHOLOGUE AFUA_2G14860)-RELATED"/>
    <property type="match status" value="1"/>
</dbReference>
<dbReference type="Pfam" id="PF00561">
    <property type="entry name" value="Abhydrolase_1"/>
    <property type="match status" value="1"/>
</dbReference>
<dbReference type="PRINTS" id="PR00111">
    <property type="entry name" value="ABHYDROLASE"/>
</dbReference>
<evidence type="ECO:0000313" key="2">
    <source>
        <dbReference type="EMBL" id="MWB79660.1"/>
    </source>
</evidence>
<keyword evidence="3" id="KW-1185">Reference proteome</keyword>